<dbReference type="PANTHER" id="PTHR30146">
    <property type="entry name" value="LACI-RELATED TRANSCRIPTIONAL REPRESSOR"/>
    <property type="match status" value="1"/>
</dbReference>
<feature type="non-terminal residue" evidence="6">
    <location>
        <position position="285"/>
    </location>
</feature>
<accession>X0ZFY6</accession>
<keyword evidence="2" id="KW-0805">Transcription regulation</keyword>
<dbReference type="InterPro" id="IPR001761">
    <property type="entry name" value="Peripla_BP/Lac1_sug-bd_dom"/>
</dbReference>
<evidence type="ECO:0000256" key="3">
    <source>
        <dbReference type="ARBA" id="ARBA00023125"/>
    </source>
</evidence>
<dbReference type="Pfam" id="PF00532">
    <property type="entry name" value="Peripla_BP_1"/>
    <property type="match status" value="1"/>
</dbReference>
<comment type="caution">
    <text evidence="6">The sequence shown here is derived from an EMBL/GenBank/DDBJ whole genome shotgun (WGS) entry which is preliminary data.</text>
</comment>
<dbReference type="Gene3D" id="1.10.260.40">
    <property type="entry name" value="lambda repressor-like DNA-binding domains"/>
    <property type="match status" value="1"/>
</dbReference>
<keyword evidence="3" id="KW-0238">DNA-binding</keyword>
<evidence type="ECO:0000256" key="2">
    <source>
        <dbReference type="ARBA" id="ARBA00023015"/>
    </source>
</evidence>
<evidence type="ECO:0000256" key="1">
    <source>
        <dbReference type="ARBA" id="ARBA00022491"/>
    </source>
</evidence>
<sequence>MVNYNDIAKLAKVSPTTVSHVINETRFVMPETKRRVLEVMKKLKYQPNLLARSLATGKTHTIGLVISDIRNPFYPELVQGVEELAVKNDYNVFLCNTDYDIEKGLKSIGALIKRKIDGIIVASSQVDSSIINQLIDTDVNFVLVDWGKRNVGVDSLYFDYKVGIAEAIAHLVSLKHRKIYFISGPKTLKTAKIRIRNFIDAIEKYRDNNLDYKILEGDHKLEGGIKAAQKILKGKVLPTAIVCSNDLTAIGAMKAFKTGGISSPKVIIPISRPWISLSLNNFITL</sequence>
<dbReference type="SUPFAM" id="SSF53822">
    <property type="entry name" value="Periplasmic binding protein-like I"/>
    <property type="match status" value="1"/>
</dbReference>
<evidence type="ECO:0000256" key="4">
    <source>
        <dbReference type="ARBA" id="ARBA00023163"/>
    </source>
</evidence>
<dbReference type="SUPFAM" id="SSF47413">
    <property type="entry name" value="lambda repressor-like DNA-binding domains"/>
    <property type="match status" value="1"/>
</dbReference>
<dbReference type="PANTHER" id="PTHR30146:SF148">
    <property type="entry name" value="HTH-TYPE TRANSCRIPTIONAL REPRESSOR PURR-RELATED"/>
    <property type="match status" value="1"/>
</dbReference>
<dbReference type="AlphaFoldDB" id="X0ZFY6"/>
<name>X0ZFY6_9ZZZZ</name>
<dbReference type="InterPro" id="IPR010982">
    <property type="entry name" value="Lambda_DNA-bd_dom_sf"/>
</dbReference>
<dbReference type="InterPro" id="IPR000843">
    <property type="entry name" value="HTH_LacI"/>
</dbReference>
<keyword evidence="1" id="KW-0678">Repressor</keyword>
<dbReference type="Pfam" id="PF00356">
    <property type="entry name" value="LacI"/>
    <property type="match status" value="1"/>
</dbReference>
<dbReference type="GO" id="GO:0000976">
    <property type="term" value="F:transcription cis-regulatory region binding"/>
    <property type="evidence" value="ECO:0007669"/>
    <property type="project" value="TreeGrafter"/>
</dbReference>
<dbReference type="CDD" id="cd06267">
    <property type="entry name" value="PBP1_LacI_sugar_binding-like"/>
    <property type="match status" value="1"/>
</dbReference>
<dbReference type="GO" id="GO:0003700">
    <property type="term" value="F:DNA-binding transcription factor activity"/>
    <property type="evidence" value="ECO:0007669"/>
    <property type="project" value="TreeGrafter"/>
</dbReference>
<dbReference type="PROSITE" id="PS50932">
    <property type="entry name" value="HTH_LACI_2"/>
    <property type="match status" value="1"/>
</dbReference>
<feature type="domain" description="HTH lacI-type" evidence="5">
    <location>
        <begin position="2"/>
        <end position="56"/>
    </location>
</feature>
<dbReference type="EMBL" id="BART01002806">
    <property type="protein sequence ID" value="GAG68209.1"/>
    <property type="molecule type" value="Genomic_DNA"/>
</dbReference>
<gene>
    <name evidence="6" type="ORF">S01H4_08251</name>
</gene>
<dbReference type="SMART" id="SM00354">
    <property type="entry name" value="HTH_LACI"/>
    <property type="match status" value="1"/>
</dbReference>
<proteinExistence type="predicted"/>
<dbReference type="Gene3D" id="3.40.50.2300">
    <property type="match status" value="2"/>
</dbReference>
<dbReference type="InterPro" id="IPR028082">
    <property type="entry name" value="Peripla_BP_I"/>
</dbReference>
<reference evidence="6" key="1">
    <citation type="journal article" date="2014" name="Front. Microbiol.">
        <title>High frequency of phylogenetically diverse reductive dehalogenase-homologous genes in deep subseafloor sedimentary metagenomes.</title>
        <authorList>
            <person name="Kawai M."/>
            <person name="Futagami T."/>
            <person name="Toyoda A."/>
            <person name="Takaki Y."/>
            <person name="Nishi S."/>
            <person name="Hori S."/>
            <person name="Arai W."/>
            <person name="Tsubouchi T."/>
            <person name="Morono Y."/>
            <person name="Uchiyama I."/>
            <person name="Ito T."/>
            <person name="Fujiyama A."/>
            <person name="Inagaki F."/>
            <person name="Takami H."/>
        </authorList>
    </citation>
    <scope>NUCLEOTIDE SEQUENCE</scope>
    <source>
        <strain evidence="6">Expedition CK06-06</strain>
    </source>
</reference>
<protein>
    <recommendedName>
        <fullName evidence="5">HTH lacI-type domain-containing protein</fullName>
    </recommendedName>
</protein>
<evidence type="ECO:0000259" key="5">
    <source>
        <dbReference type="PROSITE" id="PS50932"/>
    </source>
</evidence>
<keyword evidence="4" id="KW-0804">Transcription</keyword>
<organism evidence="6">
    <name type="scientific">marine sediment metagenome</name>
    <dbReference type="NCBI Taxonomy" id="412755"/>
    <lineage>
        <taxon>unclassified sequences</taxon>
        <taxon>metagenomes</taxon>
        <taxon>ecological metagenomes</taxon>
    </lineage>
</organism>
<evidence type="ECO:0000313" key="6">
    <source>
        <dbReference type="EMBL" id="GAG68209.1"/>
    </source>
</evidence>
<dbReference type="CDD" id="cd01392">
    <property type="entry name" value="HTH_LacI"/>
    <property type="match status" value="1"/>
</dbReference>